<name>A0A0E3ZXY2_9BACT</name>
<dbReference type="RefSeq" id="WP_046576809.1">
    <property type="nucleotide sequence ID" value="NZ_CP010429.1"/>
</dbReference>
<dbReference type="Pfam" id="PF06580">
    <property type="entry name" value="His_kinase"/>
    <property type="match status" value="1"/>
</dbReference>
<evidence type="ECO:0000313" key="3">
    <source>
        <dbReference type="EMBL" id="AKD57178.1"/>
    </source>
</evidence>
<dbReference type="OrthoDB" id="927174at2"/>
<keyword evidence="4" id="KW-1185">Reference proteome</keyword>
<feature type="transmembrane region" description="Helical" evidence="1">
    <location>
        <begin position="43"/>
        <end position="65"/>
    </location>
</feature>
<feature type="transmembrane region" description="Helical" evidence="1">
    <location>
        <begin position="77"/>
        <end position="94"/>
    </location>
</feature>
<keyword evidence="1" id="KW-0812">Transmembrane</keyword>
<proteinExistence type="predicted"/>
<keyword evidence="1" id="KW-0472">Membrane</keyword>
<feature type="transmembrane region" description="Helical" evidence="1">
    <location>
        <begin position="128"/>
        <end position="152"/>
    </location>
</feature>
<dbReference type="GO" id="GO:0016020">
    <property type="term" value="C:membrane"/>
    <property type="evidence" value="ECO:0007669"/>
    <property type="project" value="InterPro"/>
</dbReference>
<organism evidence="3 4">
    <name type="scientific">Spirosoma radiotolerans</name>
    <dbReference type="NCBI Taxonomy" id="1379870"/>
    <lineage>
        <taxon>Bacteria</taxon>
        <taxon>Pseudomonadati</taxon>
        <taxon>Bacteroidota</taxon>
        <taxon>Cytophagia</taxon>
        <taxon>Cytophagales</taxon>
        <taxon>Cytophagaceae</taxon>
        <taxon>Spirosoma</taxon>
    </lineage>
</organism>
<feature type="domain" description="Signal transduction histidine kinase internal region" evidence="2">
    <location>
        <begin position="172"/>
        <end position="249"/>
    </location>
</feature>
<dbReference type="HOGENOM" id="CLU_020473_0_2_10"/>
<gene>
    <name evidence="3" type="ORF">SD10_22065</name>
</gene>
<dbReference type="InterPro" id="IPR050640">
    <property type="entry name" value="Bact_2-comp_sensor_kinase"/>
</dbReference>
<feature type="transmembrane region" description="Helical" evidence="1">
    <location>
        <begin position="12"/>
        <end position="31"/>
    </location>
</feature>
<dbReference type="AlphaFoldDB" id="A0A0E3ZXY2"/>
<dbReference type="STRING" id="1379870.SD10_22065"/>
<sequence length="355" mass="40711">MNASIDTKLRLIGPLVLFVCGTLFFRLNTVLDFNYADLYRYDLVGIVAGFINWHIARWVLLRLQVRYPGIERTRRRSTIYGLLLPILIVIGTLLRTEPLGWLGLESTSNAGFEWFELDSAGTTSFRQYVLTAGIQLFYHSIYWGIYEGIYLFRQWQQLYQEKERLIKAEWQARFDALKSQVNPHFLFNALNALSSLIDESPAQAGQYVDQLAKVYRYLLQANERELTSLKAELTFIESYAHLLRTRYGAGFSLQVEVPAHDQTYLVPPLTLQLLVENAVKHNVVQVKYPLLVEIKTTRAGQLMVRNNLQRKSGRVLSHGVGLSSIAIKFQMMEQPDIAIQEADGYFTVLLPLVQA</sequence>
<evidence type="ECO:0000259" key="2">
    <source>
        <dbReference type="Pfam" id="PF06580"/>
    </source>
</evidence>
<evidence type="ECO:0000313" key="4">
    <source>
        <dbReference type="Proteomes" id="UP000033054"/>
    </source>
</evidence>
<dbReference type="Proteomes" id="UP000033054">
    <property type="component" value="Chromosome"/>
</dbReference>
<dbReference type="GO" id="GO:0000155">
    <property type="term" value="F:phosphorelay sensor kinase activity"/>
    <property type="evidence" value="ECO:0007669"/>
    <property type="project" value="InterPro"/>
</dbReference>
<dbReference type="PATRIC" id="fig|1379870.5.peg.4775"/>
<protein>
    <recommendedName>
        <fullName evidence="2">Signal transduction histidine kinase internal region domain-containing protein</fullName>
    </recommendedName>
</protein>
<keyword evidence="1" id="KW-1133">Transmembrane helix</keyword>
<dbReference type="PANTHER" id="PTHR34220:SF7">
    <property type="entry name" value="SENSOR HISTIDINE KINASE YPDA"/>
    <property type="match status" value="1"/>
</dbReference>
<accession>A0A0E3ZXY2</accession>
<evidence type="ECO:0000256" key="1">
    <source>
        <dbReference type="SAM" id="Phobius"/>
    </source>
</evidence>
<dbReference type="PANTHER" id="PTHR34220">
    <property type="entry name" value="SENSOR HISTIDINE KINASE YPDA"/>
    <property type="match status" value="1"/>
</dbReference>
<dbReference type="KEGG" id="srd:SD10_22065"/>
<dbReference type="EMBL" id="CP010429">
    <property type="protein sequence ID" value="AKD57178.1"/>
    <property type="molecule type" value="Genomic_DNA"/>
</dbReference>
<dbReference type="InterPro" id="IPR010559">
    <property type="entry name" value="Sig_transdc_His_kin_internal"/>
</dbReference>
<reference evidence="3 4" key="1">
    <citation type="journal article" date="2014" name="Curr. Microbiol.">
        <title>Spirosoma radiotolerans sp. nov., a gamma-radiation-resistant bacterium isolated from gamma ray-irradiated soil.</title>
        <authorList>
            <person name="Lee J.J."/>
            <person name="Srinivasan S."/>
            <person name="Lim S."/>
            <person name="Joe M."/>
            <person name="Im S."/>
            <person name="Bae S.I."/>
            <person name="Park K.R."/>
            <person name="Han J.H."/>
            <person name="Park S.H."/>
            <person name="Joo B.M."/>
            <person name="Park S.J."/>
            <person name="Kim M.K."/>
        </authorList>
    </citation>
    <scope>NUCLEOTIDE SEQUENCE [LARGE SCALE GENOMIC DNA]</scope>
    <source>
        <strain evidence="3 4">DG5A</strain>
    </source>
</reference>